<keyword evidence="2" id="KW-1185">Reference proteome</keyword>
<protein>
    <submittedName>
        <fullName evidence="1">Uncharacterized protein</fullName>
    </submittedName>
</protein>
<dbReference type="EMBL" id="CALNXI010001987">
    <property type="protein sequence ID" value="CAH3180920.1"/>
    <property type="molecule type" value="Genomic_DNA"/>
</dbReference>
<organism evidence="1 2">
    <name type="scientific">Porites evermanni</name>
    <dbReference type="NCBI Taxonomy" id="104178"/>
    <lineage>
        <taxon>Eukaryota</taxon>
        <taxon>Metazoa</taxon>
        <taxon>Cnidaria</taxon>
        <taxon>Anthozoa</taxon>
        <taxon>Hexacorallia</taxon>
        <taxon>Scleractinia</taxon>
        <taxon>Fungiina</taxon>
        <taxon>Poritidae</taxon>
        <taxon>Porites</taxon>
    </lineage>
</organism>
<name>A0ABN8RNG7_9CNID</name>
<dbReference type="Proteomes" id="UP001159427">
    <property type="component" value="Unassembled WGS sequence"/>
</dbReference>
<gene>
    <name evidence="1" type="ORF">PEVE_00013197</name>
</gene>
<proteinExistence type="predicted"/>
<sequence>MSGKEKWTARGTGKCPNCTFTYSTFKTPERCTQCQFYLGGKFVPKEGTSSNRKSKLNNPEAVSVCSFADNLLYSIKFTDRDDRSFRLVAGSSRICYFNPCRNLRALAVSSGQEQAAFWHEVKVV</sequence>
<evidence type="ECO:0000313" key="2">
    <source>
        <dbReference type="Proteomes" id="UP001159427"/>
    </source>
</evidence>
<evidence type="ECO:0000313" key="1">
    <source>
        <dbReference type="EMBL" id="CAH3180920.1"/>
    </source>
</evidence>
<reference evidence="1 2" key="1">
    <citation type="submission" date="2022-05" db="EMBL/GenBank/DDBJ databases">
        <authorList>
            <consortium name="Genoscope - CEA"/>
            <person name="William W."/>
        </authorList>
    </citation>
    <scope>NUCLEOTIDE SEQUENCE [LARGE SCALE GENOMIC DNA]</scope>
</reference>
<comment type="caution">
    <text evidence="1">The sequence shown here is derived from an EMBL/GenBank/DDBJ whole genome shotgun (WGS) entry which is preliminary data.</text>
</comment>
<accession>A0ABN8RNG7</accession>